<gene>
    <name evidence="1" type="ORF">NAEGRDRAFT_67677</name>
</gene>
<evidence type="ECO:0000313" key="1">
    <source>
        <dbReference type="EMBL" id="EFC44383.1"/>
    </source>
</evidence>
<dbReference type="STRING" id="5762.D2VFM5"/>
<evidence type="ECO:0000313" key="2">
    <source>
        <dbReference type="Proteomes" id="UP000006671"/>
    </source>
</evidence>
<dbReference type="VEuPathDB" id="AmoebaDB:NAEGRDRAFT_67677"/>
<name>D2VFM5_NAEGR</name>
<dbReference type="OMA" id="RIHANIT"/>
<dbReference type="AlphaFoldDB" id="D2VFM5"/>
<keyword evidence="2" id="KW-1185">Reference proteome</keyword>
<organism evidence="2">
    <name type="scientific">Naegleria gruberi</name>
    <name type="common">Amoeba</name>
    <dbReference type="NCBI Taxonomy" id="5762"/>
    <lineage>
        <taxon>Eukaryota</taxon>
        <taxon>Discoba</taxon>
        <taxon>Heterolobosea</taxon>
        <taxon>Tetramitia</taxon>
        <taxon>Eutetramitia</taxon>
        <taxon>Vahlkampfiidae</taxon>
        <taxon>Naegleria</taxon>
    </lineage>
</organism>
<dbReference type="GeneID" id="8848439"/>
<dbReference type="EMBL" id="GG738868">
    <property type="protein sequence ID" value="EFC44383.1"/>
    <property type="molecule type" value="Genomic_DNA"/>
</dbReference>
<dbReference type="RefSeq" id="XP_002677127.1">
    <property type="nucleotide sequence ID" value="XM_002677081.1"/>
</dbReference>
<dbReference type="InParanoid" id="D2VFM5"/>
<proteinExistence type="predicted"/>
<accession>D2VFM5</accession>
<dbReference type="InterPro" id="IPR036770">
    <property type="entry name" value="Ankyrin_rpt-contain_sf"/>
</dbReference>
<dbReference type="KEGG" id="ngr:NAEGRDRAFT_67677"/>
<protein>
    <submittedName>
        <fullName evidence="1">Predicted protein</fullName>
    </submittedName>
</protein>
<sequence>MKDADPKKWAEWTKDLPFEVKCEIISFVPTFSPTRFVNDSQFLSVDQLMPDPFFVSYLKHRLVSRNVKRYLESLIFEKMSRDCVDLSKFYWNVSPLTKFNRTNLILALLRGNEQHMTNDGSVELNFQPTNLVSFEDDLPMMEKLFPRDEKLEFYEESNLDYSMLEVCKSISGEEELKLEKQIVDEMPNERKQMKVKFQSETEKDLSDLKILAMQNTERNDIHTAFSYEAPFFRYEQQEKLEEFNKEDSNFTNYFVKRVRLSFFSTLGMFNSVPSLLLIVSRLKNLQELEIEVVSFISLIEFMRGLSKDTFSDLKSLRIYCHAYLSAFVRHFIKTEIAKNVYLTALIDSPNDLQHLTSYYNVYLNNELVDGQIYDSNRPNLFIEPFTMSDVKSLDDPITTRLLAYITAPEFNLYNIHEKKEMIEIITKRYPLTMCSQSMFSNITNHFPISVALLQYMIYLSNIHHDGIIFSSLPNNFTEECILFMIHSGWNMTNNFMQVVGNLGPSTTEIVLKHLSKLIEEKVFKIDIVKARTFLLTVMSEKYCRLLRFICEHCNEEEKIYLFSSVRYFETSISYYETTIFNHMINNCRDLVIPYILPHIPPSCLLEKSTRKTKTSDRYFTSLHYAICNSNISTQSIAKIVECQPSLIEMPDNEGITPLHLIAININRWSLVEVWKTYGVDLNVKSSRGLTPLDYAKMEYPKYALIFEEQL</sequence>
<dbReference type="Gene3D" id="1.25.40.20">
    <property type="entry name" value="Ankyrin repeat-containing domain"/>
    <property type="match status" value="1"/>
</dbReference>
<dbReference type="OrthoDB" id="10258888at2759"/>
<reference evidence="1 2" key="1">
    <citation type="journal article" date="2010" name="Cell">
        <title>The genome of Naegleria gruberi illuminates early eukaryotic versatility.</title>
        <authorList>
            <person name="Fritz-Laylin L.K."/>
            <person name="Prochnik S.E."/>
            <person name="Ginger M.L."/>
            <person name="Dacks J.B."/>
            <person name="Carpenter M.L."/>
            <person name="Field M.C."/>
            <person name="Kuo A."/>
            <person name="Paredez A."/>
            <person name="Chapman J."/>
            <person name="Pham J."/>
            <person name="Shu S."/>
            <person name="Neupane R."/>
            <person name="Cipriano M."/>
            <person name="Mancuso J."/>
            <person name="Tu H."/>
            <person name="Salamov A."/>
            <person name="Lindquist E."/>
            <person name="Shapiro H."/>
            <person name="Lucas S."/>
            <person name="Grigoriev I.V."/>
            <person name="Cande W.Z."/>
            <person name="Fulton C."/>
            <person name="Rokhsar D.S."/>
            <person name="Dawson S.C."/>
        </authorList>
    </citation>
    <scope>NUCLEOTIDE SEQUENCE [LARGE SCALE GENOMIC DNA]</scope>
    <source>
        <strain evidence="1 2">NEG-M</strain>
    </source>
</reference>
<dbReference type="SUPFAM" id="SSF48403">
    <property type="entry name" value="Ankyrin repeat"/>
    <property type="match status" value="1"/>
</dbReference>
<dbReference type="Proteomes" id="UP000006671">
    <property type="component" value="Unassembled WGS sequence"/>
</dbReference>